<sequence length="254" mass="29857">MIKRIYVSELDRHNLSKHKTIEGKARDRFDYRNIVVKKPWGYEYLLFENDFVAIWVLHLKKSHGTSMHCHPMKKTSLIVLSGKVQSSTLSGWFDLEVLDGLIIENGVFHSSKALSNNVFIMEIETPPFKKDLVRLKDMYGREGKGYEGKNKMSRQLNKFNHIFFEENDLVKQEKKRLKSVVINLKYCKSNLLNQEIIKSKSKRIYSLLEEKIINSSHKQVFGVGYVFLPEDLDKFENIRMYNNCLLLSMELIKM</sequence>
<proteinExistence type="predicted"/>
<comment type="caution">
    <text evidence="1">The sequence shown here is derived from an EMBL/GenBank/DDBJ whole genome shotgun (WGS) entry which is preliminary data.</text>
</comment>
<dbReference type="Gene3D" id="2.60.120.10">
    <property type="entry name" value="Jelly Rolls"/>
    <property type="match status" value="1"/>
</dbReference>
<dbReference type="EMBL" id="MGAI01000002">
    <property type="protein sequence ID" value="OGK45723.1"/>
    <property type="molecule type" value="Genomic_DNA"/>
</dbReference>
<dbReference type="Proteomes" id="UP000178040">
    <property type="component" value="Unassembled WGS sequence"/>
</dbReference>
<organism evidence="1 2">
    <name type="scientific">Candidatus Roizmanbacteria bacterium RIFCSPLOWO2_01_FULL_37_16</name>
    <dbReference type="NCBI Taxonomy" id="1802058"/>
    <lineage>
        <taxon>Bacteria</taxon>
        <taxon>Candidatus Roizmaniibacteriota</taxon>
    </lineage>
</organism>
<name>A0A1F7IQT1_9BACT</name>
<dbReference type="InterPro" id="IPR014710">
    <property type="entry name" value="RmlC-like_jellyroll"/>
</dbReference>
<evidence type="ECO:0000313" key="2">
    <source>
        <dbReference type="Proteomes" id="UP000178040"/>
    </source>
</evidence>
<gene>
    <name evidence="1" type="ORF">A3B40_05610</name>
</gene>
<evidence type="ECO:0008006" key="3">
    <source>
        <dbReference type="Google" id="ProtNLM"/>
    </source>
</evidence>
<protein>
    <recommendedName>
        <fullName evidence="3">Cupin 2 conserved barrel domain-containing protein</fullName>
    </recommendedName>
</protein>
<accession>A0A1F7IQT1</accession>
<evidence type="ECO:0000313" key="1">
    <source>
        <dbReference type="EMBL" id="OGK45723.1"/>
    </source>
</evidence>
<dbReference type="SUPFAM" id="SSF51182">
    <property type="entry name" value="RmlC-like cupins"/>
    <property type="match status" value="1"/>
</dbReference>
<dbReference type="AlphaFoldDB" id="A0A1F7IQT1"/>
<dbReference type="InterPro" id="IPR011051">
    <property type="entry name" value="RmlC_Cupin_sf"/>
</dbReference>
<reference evidence="1 2" key="1">
    <citation type="journal article" date="2016" name="Nat. Commun.">
        <title>Thousands of microbial genomes shed light on interconnected biogeochemical processes in an aquifer system.</title>
        <authorList>
            <person name="Anantharaman K."/>
            <person name="Brown C.T."/>
            <person name="Hug L.A."/>
            <person name="Sharon I."/>
            <person name="Castelle C.J."/>
            <person name="Probst A.J."/>
            <person name="Thomas B.C."/>
            <person name="Singh A."/>
            <person name="Wilkins M.J."/>
            <person name="Karaoz U."/>
            <person name="Brodie E.L."/>
            <person name="Williams K.H."/>
            <person name="Hubbard S.S."/>
            <person name="Banfield J.F."/>
        </authorList>
    </citation>
    <scope>NUCLEOTIDE SEQUENCE [LARGE SCALE GENOMIC DNA]</scope>
</reference>